<evidence type="ECO:0000256" key="1">
    <source>
        <dbReference type="ARBA" id="ARBA00010790"/>
    </source>
</evidence>
<dbReference type="InterPro" id="IPR012132">
    <property type="entry name" value="GMC_OxRdtase"/>
</dbReference>
<protein>
    <submittedName>
        <fullName evidence="4">Dehydrogenase mpl7</fullName>
    </submittedName>
</protein>
<dbReference type="Pfam" id="PF05199">
    <property type="entry name" value="GMC_oxred_C"/>
    <property type="match status" value="1"/>
</dbReference>
<dbReference type="GO" id="GO:0050660">
    <property type="term" value="F:flavin adenine dinucleotide binding"/>
    <property type="evidence" value="ECO:0007669"/>
    <property type="project" value="InterPro"/>
</dbReference>
<evidence type="ECO:0000256" key="2">
    <source>
        <dbReference type="PIRSR" id="PIRSR000137-2"/>
    </source>
</evidence>
<dbReference type="InterPro" id="IPR036188">
    <property type="entry name" value="FAD/NAD-bd_sf"/>
</dbReference>
<comment type="similarity">
    <text evidence="1">Belongs to the GMC oxidoreductase family.</text>
</comment>
<name>A0A8H4C650_COLGL</name>
<keyword evidence="5" id="KW-1185">Reference proteome</keyword>
<dbReference type="InterPro" id="IPR000172">
    <property type="entry name" value="GMC_OxRdtase_N"/>
</dbReference>
<evidence type="ECO:0000313" key="5">
    <source>
        <dbReference type="Proteomes" id="UP000613401"/>
    </source>
</evidence>
<dbReference type="InterPro" id="IPR007867">
    <property type="entry name" value="GMC_OxRtase_C"/>
</dbReference>
<dbReference type="GeneID" id="69009535"/>
<keyword evidence="2" id="KW-0274">FAD</keyword>
<dbReference type="PANTHER" id="PTHR11552">
    <property type="entry name" value="GLUCOSE-METHANOL-CHOLINE GMC OXIDOREDUCTASE"/>
    <property type="match status" value="1"/>
</dbReference>
<dbReference type="SUPFAM" id="SSF51905">
    <property type="entry name" value="FAD/NAD(P)-binding domain"/>
    <property type="match status" value="1"/>
</dbReference>
<comment type="caution">
    <text evidence="4">The sequence shown here is derived from an EMBL/GenBank/DDBJ whole genome shotgun (WGS) entry which is preliminary data.</text>
</comment>
<dbReference type="AlphaFoldDB" id="A0A8H4C650"/>
<accession>A0A8H4C650</accession>
<dbReference type="SUPFAM" id="SSF54373">
    <property type="entry name" value="FAD-linked reductases, C-terminal domain"/>
    <property type="match status" value="1"/>
</dbReference>
<dbReference type="Proteomes" id="UP000613401">
    <property type="component" value="Unassembled WGS sequence"/>
</dbReference>
<feature type="binding site" evidence="2">
    <location>
        <position position="242"/>
    </location>
    <ligand>
        <name>FAD</name>
        <dbReference type="ChEBI" id="CHEBI:57692"/>
    </ligand>
</feature>
<dbReference type="GO" id="GO:0016614">
    <property type="term" value="F:oxidoreductase activity, acting on CH-OH group of donors"/>
    <property type="evidence" value="ECO:0007669"/>
    <property type="project" value="InterPro"/>
</dbReference>
<sequence>MFHRALDLDDAFDYVIVGGGTAGLVVASRLTEDLEVRVLVVEAGSDQSANPLVLTPGLVAGLYGKEEYDWNFTSVPQTGLNNRRINQSRGKMLGGSSGLNFMLMLYPTKGVLDAWGALGNDGWDFDSLAPYFRKFATDHPPPQSAKDIVGLGYHDDALNGNGPLQVSFSEGYSAMNTAWMSTFEKLGLGMTGDPRGGKAFGAFQNPCSIDPETKTRSYAASAYYTTEVSSRPNLVVLTEALVKKINFDTKDGDAAATGVQVVAKNGEEKEISAKNEVILAAGALQTPQLLELSGIGGKQLLERHDIPVIVDNPNVGENMQDHPVVCQSFEVNDGVPSGDVLRDANILNALVGQYQATREGPLGQSTISSAYTPLADGNGLVPKEGKIDLLEYHKDQVGTLAAKLVRSLVESPDEPTCQYLLFPSQITINDHPANMAEYILPSHPDNYITVMTVLNHPFSRGCVHITSPDFKDLPAWDPRYNANPLDLELLARNVQFVEKIVGTEPFGGLIKAGGRRLPEIKGSDLESAKEIVRQRQISIFHVSGSCAMMPREQGGVVDERLRVYGTKKLRIVDASIFPIEPSGNIQSTVYAVAERAADLIKQDRKNAEN</sequence>
<dbReference type="PROSITE" id="PS00624">
    <property type="entry name" value="GMC_OXRED_2"/>
    <property type="match status" value="1"/>
</dbReference>
<feature type="domain" description="Glucose-methanol-choline oxidoreductase N-terminal" evidence="3">
    <location>
        <begin position="282"/>
        <end position="296"/>
    </location>
</feature>
<evidence type="ECO:0000259" key="3">
    <source>
        <dbReference type="PROSITE" id="PS00624"/>
    </source>
</evidence>
<keyword evidence="2" id="KW-0285">Flavoprotein</keyword>
<dbReference type="RefSeq" id="XP_045256988.1">
    <property type="nucleotide sequence ID" value="XM_045402465.1"/>
</dbReference>
<dbReference type="EMBL" id="WVTB01000106">
    <property type="protein sequence ID" value="KAF3797828.1"/>
    <property type="molecule type" value="Genomic_DNA"/>
</dbReference>
<dbReference type="PANTHER" id="PTHR11552:SF210">
    <property type="entry name" value="GLUCOSE-METHANOL-CHOLINE OXIDOREDUCTASE N-TERMINAL DOMAIN-CONTAINING PROTEIN-RELATED"/>
    <property type="match status" value="1"/>
</dbReference>
<proteinExistence type="inferred from homology"/>
<organism evidence="4 5">
    <name type="scientific">Colletotrichum gloeosporioides</name>
    <name type="common">Anthracnose fungus</name>
    <name type="synonym">Glomerella cingulata</name>
    <dbReference type="NCBI Taxonomy" id="474922"/>
    <lineage>
        <taxon>Eukaryota</taxon>
        <taxon>Fungi</taxon>
        <taxon>Dikarya</taxon>
        <taxon>Ascomycota</taxon>
        <taxon>Pezizomycotina</taxon>
        <taxon>Sordariomycetes</taxon>
        <taxon>Hypocreomycetidae</taxon>
        <taxon>Glomerellales</taxon>
        <taxon>Glomerellaceae</taxon>
        <taxon>Colletotrichum</taxon>
        <taxon>Colletotrichum gloeosporioides species complex</taxon>
    </lineage>
</organism>
<dbReference type="Gene3D" id="3.30.560.10">
    <property type="entry name" value="Glucose Oxidase, domain 3"/>
    <property type="match status" value="1"/>
</dbReference>
<dbReference type="Pfam" id="PF00732">
    <property type="entry name" value="GMC_oxred_N"/>
    <property type="match status" value="1"/>
</dbReference>
<dbReference type="Gene3D" id="3.50.50.60">
    <property type="entry name" value="FAD/NAD(P)-binding domain"/>
    <property type="match status" value="1"/>
</dbReference>
<reference evidence="4" key="1">
    <citation type="journal article" date="2020" name="Phytopathology">
        <title>Genome sequence and comparative analysis of Colletotrichum gloeosporioides isolated from Liriodendron leaves.</title>
        <authorList>
            <person name="Fu F.F."/>
            <person name="Hao Z."/>
            <person name="Wang P."/>
            <person name="Lu Y."/>
            <person name="Xue L.J."/>
            <person name="Wei G."/>
            <person name="Tian Y."/>
            <person name="Baishi H."/>
            <person name="Xu H."/>
            <person name="Shi J."/>
            <person name="Cheng T."/>
            <person name="Wang G."/>
            <person name="Yi Y."/>
            <person name="Chen J."/>
        </authorList>
    </citation>
    <scope>NUCLEOTIDE SEQUENCE</scope>
    <source>
        <strain evidence="4">Lc1</strain>
    </source>
</reference>
<gene>
    <name evidence="4" type="ORF">GCG54_00002371</name>
</gene>
<comment type="cofactor">
    <cofactor evidence="2">
        <name>FAD</name>
        <dbReference type="ChEBI" id="CHEBI:57692"/>
    </cofactor>
</comment>
<dbReference type="PIRSF" id="PIRSF000137">
    <property type="entry name" value="Alcohol_oxidase"/>
    <property type="match status" value="1"/>
</dbReference>
<evidence type="ECO:0000313" key="4">
    <source>
        <dbReference type="EMBL" id="KAF3797828.1"/>
    </source>
</evidence>
<reference evidence="4" key="2">
    <citation type="submission" date="2020-03" db="EMBL/GenBank/DDBJ databases">
        <authorList>
            <person name="Fu F.-F."/>
            <person name="Chen J."/>
        </authorList>
    </citation>
    <scope>NUCLEOTIDE SEQUENCE</scope>
    <source>
        <strain evidence="4">Lc1</strain>
    </source>
</reference>